<accession>A0ACC2PPX6</accession>
<proteinExistence type="predicted"/>
<gene>
    <name evidence="1" type="ORF">QAD02_021438</name>
</gene>
<dbReference type="Proteomes" id="UP001239111">
    <property type="component" value="Chromosome 1"/>
</dbReference>
<protein>
    <submittedName>
        <fullName evidence="1">Uncharacterized protein</fullName>
    </submittedName>
</protein>
<reference evidence="1" key="1">
    <citation type="submission" date="2023-04" db="EMBL/GenBank/DDBJ databases">
        <title>A chromosome-level genome assembly of the parasitoid wasp Eretmocerus hayati.</title>
        <authorList>
            <person name="Zhong Y."/>
            <person name="Liu S."/>
            <person name="Liu Y."/>
        </authorList>
    </citation>
    <scope>NUCLEOTIDE SEQUENCE</scope>
    <source>
        <strain evidence="1">ZJU_SS_LIU_2023</strain>
    </source>
</reference>
<organism evidence="1 2">
    <name type="scientific">Eretmocerus hayati</name>
    <dbReference type="NCBI Taxonomy" id="131215"/>
    <lineage>
        <taxon>Eukaryota</taxon>
        <taxon>Metazoa</taxon>
        <taxon>Ecdysozoa</taxon>
        <taxon>Arthropoda</taxon>
        <taxon>Hexapoda</taxon>
        <taxon>Insecta</taxon>
        <taxon>Pterygota</taxon>
        <taxon>Neoptera</taxon>
        <taxon>Endopterygota</taxon>
        <taxon>Hymenoptera</taxon>
        <taxon>Apocrita</taxon>
        <taxon>Proctotrupomorpha</taxon>
        <taxon>Chalcidoidea</taxon>
        <taxon>Aphelinidae</taxon>
        <taxon>Aphelininae</taxon>
        <taxon>Eretmocerus</taxon>
    </lineage>
</organism>
<evidence type="ECO:0000313" key="2">
    <source>
        <dbReference type="Proteomes" id="UP001239111"/>
    </source>
</evidence>
<comment type="caution">
    <text evidence="1">The sequence shown here is derived from an EMBL/GenBank/DDBJ whole genome shotgun (WGS) entry which is preliminary data.</text>
</comment>
<dbReference type="EMBL" id="CM056741">
    <property type="protein sequence ID" value="KAJ8685645.1"/>
    <property type="molecule type" value="Genomic_DNA"/>
</dbReference>
<keyword evidence="2" id="KW-1185">Reference proteome</keyword>
<name>A0ACC2PPX6_9HYME</name>
<evidence type="ECO:0000313" key="1">
    <source>
        <dbReference type="EMBL" id="KAJ8685645.1"/>
    </source>
</evidence>
<sequence length="297" mass="34200">MSRYCCVCKAIEIPWDKSRRFHTFSRNDEARKKWLAAIGRESVPKKAYLCSDHFLDSCYRPNDEFYPTDRRLLKPDAVPTIVLSDAASSPESCVIEATDSRNSDVGEKAPIITDNSIIITSTCDTSNLSVPGPKPTFNNTHEFDATKRRYTSFNSSCDEVGNENMDILRRASIFRRKMPVDDQETPPIKMLSRTTHNIDTMRVGLKRKEKMDEMDALPTRIRFMDGDQVIELSQRECTSQEAFRKVLIMKKVFERQVKAIQKRLNRRDRKIPELHGLVKKLGEEKEFAAANFLKVPD</sequence>